<dbReference type="Proteomes" id="UP000829196">
    <property type="component" value="Unassembled WGS sequence"/>
</dbReference>
<proteinExistence type="predicted"/>
<accession>A0A8T3AUD3</accession>
<evidence type="ECO:0000313" key="1">
    <source>
        <dbReference type="EMBL" id="KAI0499698.1"/>
    </source>
</evidence>
<comment type="caution">
    <text evidence="1">The sequence shown here is derived from an EMBL/GenBank/DDBJ whole genome shotgun (WGS) entry which is preliminary data.</text>
</comment>
<reference evidence="1" key="1">
    <citation type="journal article" date="2022" name="Front. Genet.">
        <title>Chromosome-Scale Assembly of the Dendrobium nobile Genome Provides Insights Into the Molecular Mechanism of the Biosynthesis of the Medicinal Active Ingredient of Dendrobium.</title>
        <authorList>
            <person name="Xu Q."/>
            <person name="Niu S.-C."/>
            <person name="Li K.-L."/>
            <person name="Zheng P.-J."/>
            <person name="Zhang X.-J."/>
            <person name="Jia Y."/>
            <person name="Liu Y."/>
            <person name="Niu Y.-X."/>
            <person name="Yu L.-H."/>
            <person name="Chen D.-F."/>
            <person name="Zhang G.-Q."/>
        </authorList>
    </citation>
    <scope>NUCLEOTIDE SEQUENCE</scope>
    <source>
        <tissue evidence="1">Leaf</tissue>
    </source>
</reference>
<protein>
    <submittedName>
        <fullName evidence="1">Uncharacterized protein</fullName>
    </submittedName>
</protein>
<dbReference type="AlphaFoldDB" id="A0A8T3AUD3"/>
<evidence type="ECO:0000313" key="2">
    <source>
        <dbReference type="Proteomes" id="UP000829196"/>
    </source>
</evidence>
<name>A0A8T3AUD3_DENNO</name>
<gene>
    <name evidence="1" type="ORF">KFK09_017906</name>
</gene>
<keyword evidence="2" id="KW-1185">Reference proteome</keyword>
<organism evidence="1 2">
    <name type="scientific">Dendrobium nobile</name>
    <name type="common">Orchid</name>
    <dbReference type="NCBI Taxonomy" id="94219"/>
    <lineage>
        <taxon>Eukaryota</taxon>
        <taxon>Viridiplantae</taxon>
        <taxon>Streptophyta</taxon>
        <taxon>Embryophyta</taxon>
        <taxon>Tracheophyta</taxon>
        <taxon>Spermatophyta</taxon>
        <taxon>Magnoliopsida</taxon>
        <taxon>Liliopsida</taxon>
        <taxon>Asparagales</taxon>
        <taxon>Orchidaceae</taxon>
        <taxon>Epidendroideae</taxon>
        <taxon>Malaxideae</taxon>
        <taxon>Dendrobiinae</taxon>
        <taxon>Dendrobium</taxon>
    </lineage>
</organism>
<sequence>MRLRTDQRQTRVFNAINTIDRVSGFRNAFQFIRKLIELIIELIELICLDLSSNQPQFGSVQLHMGSIKLIKVEPKDQH</sequence>
<dbReference type="EMBL" id="JAGYWB010000013">
    <property type="protein sequence ID" value="KAI0499698.1"/>
    <property type="molecule type" value="Genomic_DNA"/>
</dbReference>